<organism evidence="9 10">
    <name type="scientific">Acanthaster planci</name>
    <name type="common">Crown-of-thorns starfish</name>
    <dbReference type="NCBI Taxonomy" id="133434"/>
    <lineage>
        <taxon>Eukaryota</taxon>
        <taxon>Metazoa</taxon>
        <taxon>Echinodermata</taxon>
        <taxon>Eleutherozoa</taxon>
        <taxon>Asterozoa</taxon>
        <taxon>Asteroidea</taxon>
        <taxon>Valvatacea</taxon>
        <taxon>Valvatida</taxon>
        <taxon>Acanthasteridae</taxon>
        <taxon>Acanthaster</taxon>
    </lineage>
</organism>
<dbReference type="KEGG" id="aplc:110983978"/>
<keyword evidence="9" id="KW-1185">Reference proteome</keyword>
<dbReference type="GeneID" id="110983978"/>
<feature type="transmembrane region" description="Helical" evidence="8">
    <location>
        <begin position="289"/>
        <end position="309"/>
    </location>
</feature>
<keyword evidence="7 8" id="KW-0472">Membrane</keyword>
<feature type="transmembrane region" description="Helical" evidence="8">
    <location>
        <begin position="349"/>
        <end position="367"/>
    </location>
</feature>
<feature type="transmembrane region" description="Helical" evidence="8">
    <location>
        <begin position="120"/>
        <end position="145"/>
    </location>
</feature>
<dbReference type="OMA" id="RRSMIGI"/>
<dbReference type="AlphaFoldDB" id="A0A8B7Z3S3"/>
<dbReference type="Pfam" id="PF04143">
    <property type="entry name" value="Sulf_transp"/>
    <property type="match status" value="1"/>
</dbReference>
<reference evidence="10" key="1">
    <citation type="submission" date="2025-08" db="UniProtKB">
        <authorList>
            <consortium name="RefSeq"/>
        </authorList>
    </citation>
    <scope>IDENTIFICATION</scope>
</reference>
<dbReference type="InterPro" id="IPR007272">
    <property type="entry name" value="Sulf_transp_TsuA/YedE"/>
</dbReference>
<gene>
    <name evidence="10" type="primary">LOC110983978</name>
</gene>
<keyword evidence="2" id="KW-0813">Transport</keyword>
<evidence type="ECO:0000256" key="5">
    <source>
        <dbReference type="ARBA" id="ARBA00022692"/>
    </source>
</evidence>
<feature type="transmembrane region" description="Helical" evidence="8">
    <location>
        <begin position="76"/>
        <end position="100"/>
    </location>
</feature>
<evidence type="ECO:0000256" key="4">
    <source>
        <dbReference type="ARBA" id="ARBA00022519"/>
    </source>
</evidence>
<accession>A0A8B7Z3S3</accession>
<evidence type="ECO:0000313" key="9">
    <source>
        <dbReference type="Proteomes" id="UP000694845"/>
    </source>
</evidence>
<evidence type="ECO:0000256" key="6">
    <source>
        <dbReference type="ARBA" id="ARBA00022989"/>
    </source>
</evidence>
<keyword evidence="4" id="KW-0997">Cell inner membrane</keyword>
<dbReference type="GO" id="GO:0005886">
    <property type="term" value="C:plasma membrane"/>
    <property type="evidence" value="ECO:0007669"/>
    <property type="project" value="UniProtKB-SubCell"/>
</dbReference>
<keyword evidence="5 8" id="KW-0812">Transmembrane</keyword>
<evidence type="ECO:0000256" key="1">
    <source>
        <dbReference type="ARBA" id="ARBA00004429"/>
    </source>
</evidence>
<keyword evidence="6 8" id="KW-1133">Transmembrane helix</keyword>
<evidence type="ECO:0000256" key="2">
    <source>
        <dbReference type="ARBA" id="ARBA00022448"/>
    </source>
</evidence>
<evidence type="ECO:0000256" key="8">
    <source>
        <dbReference type="SAM" id="Phobius"/>
    </source>
</evidence>
<proteinExistence type="predicted"/>
<dbReference type="OrthoDB" id="10254418at2759"/>
<feature type="transmembrane region" description="Helical" evidence="8">
    <location>
        <begin position="245"/>
        <end position="269"/>
    </location>
</feature>
<name>A0A8B7Z3S3_ACAPL</name>
<dbReference type="RefSeq" id="XP_022099425.1">
    <property type="nucleotide sequence ID" value="XM_022243733.1"/>
</dbReference>
<feature type="transmembrane region" description="Helical" evidence="8">
    <location>
        <begin position="409"/>
        <end position="434"/>
    </location>
</feature>
<comment type="subcellular location">
    <subcellularLocation>
        <location evidence="1">Cell inner membrane</location>
        <topology evidence="1">Multi-pass membrane protein</topology>
    </subcellularLocation>
</comment>
<feature type="transmembrane region" description="Helical" evidence="8">
    <location>
        <begin position="203"/>
        <end position="225"/>
    </location>
</feature>
<sequence>MAIPFANGMHNRKFAETDENANSVFEARHKLANGASPPRFCSLETPAATHAGAPHANPSLENSVDAPAPASRGRAWAVLGTPWLQISTCIIAGVIFGLSMEKGRVFEPLHIRNQMDFSSMVMLKMFLASVAAVLVSMSALSVLPATSQRFALARDNFICRLSAKGVTASIVGGTLLGIGMTLGGACPGAVLVQIGAGVSNAGYTFLGCILGAILYGLTEQTVAHWTRPKNAAQKIRIDEIVGIPFWKVALPLGVAMAASVYLLEVVVPWTSDLTILNESEASLMELRSWLPSVSGALIGCLQIPIVLAMGQTMGGSGSYCTMAAQLIPSATLRNISPYLLRTKFGLNNWWSIVYGCAAIAGAVFSASMSGTLGSTEGVAAMHAFLGGIIMVYGSRLAGGCTSGHGMSGMGTLCLFSFVAVPAMFVGGIGMLAVMKLNGLVN</sequence>
<dbReference type="Proteomes" id="UP000694845">
    <property type="component" value="Unplaced"/>
</dbReference>
<feature type="transmembrane region" description="Helical" evidence="8">
    <location>
        <begin position="379"/>
        <end position="397"/>
    </location>
</feature>
<keyword evidence="3" id="KW-1003">Cell membrane</keyword>
<dbReference type="PANTHER" id="PTHR30574">
    <property type="entry name" value="INNER MEMBRANE PROTEIN YEDE"/>
    <property type="match status" value="1"/>
</dbReference>
<evidence type="ECO:0000256" key="7">
    <source>
        <dbReference type="ARBA" id="ARBA00023136"/>
    </source>
</evidence>
<protein>
    <submittedName>
        <fullName evidence="10">Uncharacterized protein LOC110983978</fullName>
    </submittedName>
</protein>
<evidence type="ECO:0000256" key="3">
    <source>
        <dbReference type="ARBA" id="ARBA00022475"/>
    </source>
</evidence>
<evidence type="ECO:0000313" key="10">
    <source>
        <dbReference type="RefSeq" id="XP_022099425.1"/>
    </source>
</evidence>
<dbReference type="PANTHER" id="PTHR30574:SF1">
    <property type="entry name" value="SULPHUR TRANSPORT DOMAIN-CONTAINING PROTEIN"/>
    <property type="match status" value="1"/>
</dbReference>
<feature type="transmembrane region" description="Helical" evidence="8">
    <location>
        <begin position="166"/>
        <end position="191"/>
    </location>
</feature>